<dbReference type="EMBL" id="CP144700">
    <property type="protein sequence ID" value="WVZ26348.1"/>
    <property type="molecule type" value="Genomic_DNA"/>
</dbReference>
<accession>A0AAQ3PHW5</accession>
<protein>
    <submittedName>
        <fullName evidence="1">Uncharacterized protein</fullName>
    </submittedName>
</protein>
<organism evidence="1 2">
    <name type="scientific">Vigna mungo</name>
    <name type="common">Black gram</name>
    <name type="synonym">Phaseolus mungo</name>
    <dbReference type="NCBI Taxonomy" id="3915"/>
    <lineage>
        <taxon>Eukaryota</taxon>
        <taxon>Viridiplantae</taxon>
        <taxon>Streptophyta</taxon>
        <taxon>Embryophyta</taxon>
        <taxon>Tracheophyta</taxon>
        <taxon>Spermatophyta</taxon>
        <taxon>Magnoliopsida</taxon>
        <taxon>eudicotyledons</taxon>
        <taxon>Gunneridae</taxon>
        <taxon>Pentapetalae</taxon>
        <taxon>rosids</taxon>
        <taxon>fabids</taxon>
        <taxon>Fabales</taxon>
        <taxon>Fabaceae</taxon>
        <taxon>Papilionoideae</taxon>
        <taxon>50 kb inversion clade</taxon>
        <taxon>NPAAA clade</taxon>
        <taxon>indigoferoid/millettioid clade</taxon>
        <taxon>Phaseoleae</taxon>
        <taxon>Vigna</taxon>
    </lineage>
</organism>
<evidence type="ECO:0000313" key="2">
    <source>
        <dbReference type="Proteomes" id="UP001374535"/>
    </source>
</evidence>
<sequence length="132" mass="15327">MGLDWYTLSTRIVHLKSLHLSIGFVHTFHGVGTPQIITFIHRIGTPFPRGWYTSNHYIIHRVATPFPRGWYTSNHFIIHRVGTPFRRGWYTSNHYIHPYGSYTLSTRLVHLKSLHSSIGLVPLSTRLVHLKS</sequence>
<gene>
    <name evidence="1" type="ORF">V8G54_004892</name>
</gene>
<dbReference type="Proteomes" id="UP001374535">
    <property type="component" value="Chromosome 1"/>
</dbReference>
<reference evidence="1 2" key="1">
    <citation type="journal article" date="2023" name="Life. Sci Alliance">
        <title>Evolutionary insights into 3D genome organization and epigenetic landscape of Vigna mungo.</title>
        <authorList>
            <person name="Junaid A."/>
            <person name="Singh B."/>
            <person name="Bhatia S."/>
        </authorList>
    </citation>
    <scope>NUCLEOTIDE SEQUENCE [LARGE SCALE GENOMIC DNA]</scope>
    <source>
        <strain evidence="1">Urdbean</strain>
    </source>
</reference>
<proteinExistence type="predicted"/>
<dbReference type="AlphaFoldDB" id="A0AAQ3PHW5"/>
<keyword evidence="2" id="KW-1185">Reference proteome</keyword>
<name>A0AAQ3PHW5_VIGMU</name>
<evidence type="ECO:0000313" key="1">
    <source>
        <dbReference type="EMBL" id="WVZ26348.1"/>
    </source>
</evidence>